<evidence type="ECO:0000256" key="1">
    <source>
        <dbReference type="SAM" id="MobiDB-lite"/>
    </source>
</evidence>
<evidence type="ECO:0000313" key="3">
    <source>
        <dbReference type="Proteomes" id="UP000515152"/>
    </source>
</evidence>
<dbReference type="GO" id="GO:2001069">
    <property type="term" value="F:glycogen binding"/>
    <property type="evidence" value="ECO:0007669"/>
    <property type="project" value="TreeGrafter"/>
</dbReference>
<reference evidence="4" key="1">
    <citation type="submission" date="2025-08" db="UniProtKB">
        <authorList>
            <consortium name="RefSeq"/>
        </authorList>
    </citation>
    <scope>IDENTIFICATION</scope>
</reference>
<evidence type="ECO:0000259" key="2">
    <source>
        <dbReference type="PROSITE" id="PS51159"/>
    </source>
</evidence>
<gene>
    <name evidence="4" type="primary">ppp1r3da</name>
</gene>
<dbReference type="Proteomes" id="UP000515152">
    <property type="component" value="Chromosome 4"/>
</dbReference>
<sequence length="304" mass="34754">MNVRHFEIMAYSVEWWQKTSGRTTAPHRGSGSVPNEYVTVGLRDEAEERKKVKIRPPSPRAPRASPVLRRSLSCEPIPKPIIRRREQSLPSPPRRRRLSQRAGVRFVDSRGMKLEDVKVFKASEGPLVPDHVLFRILMNAELSGGSNLEISLPLMKPVFTQQPGDHPGFMRRVICQRVCLERVLCLEVGIVGIVQVLDLAFEKEVSVRYSFTAWKSCTETRAFWVSHKHLDDTTHTLGCDTFHFHLPVPPFLLQHGALLEFAVCYKVLGTECWDNNEGQNYRLACHGYKLTVPKECEESMIHFI</sequence>
<dbReference type="Gene3D" id="2.60.40.2440">
    <property type="entry name" value="Carbohydrate binding type-21 domain"/>
    <property type="match status" value="1"/>
</dbReference>
<keyword evidence="3" id="KW-1185">Reference proteome</keyword>
<dbReference type="OrthoDB" id="1881at2759"/>
<dbReference type="InterPro" id="IPR038175">
    <property type="entry name" value="CBM21_dom_sf"/>
</dbReference>
<dbReference type="GO" id="GO:0008157">
    <property type="term" value="F:protein phosphatase 1 binding"/>
    <property type="evidence" value="ECO:0007669"/>
    <property type="project" value="TreeGrafter"/>
</dbReference>
<dbReference type="GeneID" id="105900173"/>
<dbReference type="GO" id="GO:0000164">
    <property type="term" value="C:protein phosphatase type 1 complex"/>
    <property type="evidence" value="ECO:0007669"/>
    <property type="project" value="TreeGrafter"/>
</dbReference>
<organism evidence="3 4">
    <name type="scientific">Clupea harengus</name>
    <name type="common">Atlantic herring</name>
    <dbReference type="NCBI Taxonomy" id="7950"/>
    <lineage>
        <taxon>Eukaryota</taxon>
        <taxon>Metazoa</taxon>
        <taxon>Chordata</taxon>
        <taxon>Craniata</taxon>
        <taxon>Vertebrata</taxon>
        <taxon>Euteleostomi</taxon>
        <taxon>Actinopterygii</taxon>
        <taxon>Neopterygii</taxon>
        <taxon>Teleostei</taxon>
        <taxon>Clupei</taxon>
        <taxon>Clupeiformes</taxon>
        <taxon>Clupeoidei</taxon>
        <taxon>Clupeidae</taxon>
        <taxon>Clupea</taxon>
    </lineage>
</organism>
<feature type="region of interest" description="Disordered" evidence="1">
    <location>
        <begin position="48"/>
        <end position="67"/>
    </location>
</feature>
<protein>
    <submittedName>
        <fullName evidence="4">Protein phosphatase 1, regulatory subunit 3Da isoform X1</fullName>
    </submittedName>
</protein>
<dbReference type="PANTHER" id="PTHR12307:SF4">
    <property type="entry name" value="PROTEIN PHOSPHATASE 1 REGULATORY SUBUNIT 3D"/>
    <property type="match status" value="1"/>
</dbReference>
<dbReference type="Pfam" id="PF03370">
    <property type="entry name" value="CBM_21"/>
    <property type="match status" value="1"/>
</dbReference>
<feature type="domain" description="CBM21" evidence="2">
    <location>
        <begin position="170"/>
        <end position="284"/>
    </location>
</feature>
<name>A0A6P3VXF0_CLUHA</name>
<dbReference type="RefSeq" id="XP_012682890.1">
    <property type="nucleotide sequence ID" value="XM_012827436.3"/>
</dbReference>
<dbReference type="PROSITE" id="PS51159">
    <property type="entry name" value="CBM21"/>
    <property type="match status" value="1"/>
</dbReference>
<dbReference type="InterPro" id="IPR005036">
    <property type="entry name" value="CBM21_dom"/>
</dbReference>
<dbReference type="InterPro" id="IPR050782">
    <property type="entry name" value="PP1_regulatory_subunit_3"/>
</dbReference>
<dbReference type="KEGG" id="char:105900173"/>
<accession>A0A6P3VXF0</accession>
<dbReference type="CTD" id="799144"/>
<dbReference type="GO" id="GO:0005979">
    <property type="term" value="P:regulation of glycogen biosynthetic process"/>
    <property type="evidence" value="ECO:0007669"/>
    <property type="project" value="TreeGrafter"/>
</dbReference>
<evidence type="ECO:0000313" key="4">
    <source>
        <dbReference type="RefSeq" id="XP_012682890.1"/>
    </source>
</evidence>
<dbReference type="PANTHER" id="PTHR12307">
    <property type="entry name" value="PROTEIN PHOSPHATASE 1 REGULATORY SUBUNIT"/>
    <property type="match status" value="1"/>
</dbReference>
<proteinExistence type="predicted"/>
<dbReference type="AlphaFoldDB" id="A0A6P3VXF0"/>